<evidence type="ECO:0000256" key="3">
    <source>
        <dbReference type="ARBA" id="ARBA00023172"/>
    </source>
</evidence>
<dbReference type="InterPro" id="IPR002104">
    <property type="entry name" value="Integrase_catalytic"/>
</dbReference>
<evidence type="ECO:0000259" key="4">
    <source>
        <dbReference type="PROSITE" id="PS51898"/>
    </source>
</evidence>
<sequence length="351" mass="41250">MKLPNGYGSVVKLSGKRRKPYQVRKTTGWHYDKEKDRQVQDMITVGYAATRAEGLQMLAEYNNNPFDTKAAKMTFSDVYEEWSKRKYPTVSESNVKGYTASYKACGTLYNKVFKDIRLVDLQNVIDTCGKNYPTLRKIKVLFNQLYDYALKNDICNKDYSSFVDVAQYKDRNPNKYDRNKFEKDEIERIWEQKDDKYYQIVLMLLYNGVRISELLDLKKEHVHLDEQYFDVISSKTENGIRKVPIADKVLPFYKSWYESTPDCAYLLHTEDGKHFTYRNYYDSYFHPLMEQLKINRTPHCCRHTCVSMLAEAGVDQTIIKKIVGHSGAMTLTEKVYTHFDIKELVDAINRI</sequence>
<name>A0A3R6JH04_9FIRM</name>
<dbReference type="CDD" id="cd01189">
    <property type="entry name" value="INT_ICEBs1_C_like"/>
    <property type="match status" value="1"/>
</dbReference>
<protein>
    <submittedName>
        <fullName evidence="5">Site-specific integrase</fullName>
    </submittedName>
</protein>
<dbReference type="PANTHER" id="PTHR30349">
    <property type="entry name" value="PHAGE INTEGRASE-RELATED"/>
    <property type="match status" value="1"/>
</dbReference>
<dbReference type="PANTHER" id="PTHR30349:SF41">
    <property type="entry name" value="INTEGRASE_RECOMBINASE PROTEIN MJ0367-RELATED"/>
    <property type="match status" value="1"/>
</dbReference>
<dbReference type="GO" id="GO:0003677">
    <property type="term" value="F:DNA binding"/>
    <property type="evidence" value="ECO:0007669"/>
    <property type="project" value="UniProtKB-KW"/>
</dbReference>
<dbReference type="Gene3D" id="1.10.150.130">
    <property type="match status" value="1"/>
</dbReference>
<gene>
    <name evidence="5" type="ORF">DWZ31_03725</name>
</gene>
<dbReference type="SUPFAM" id="SSF56349">
    <property type="entry name" value="DNA breaking-rejoining enzymes"/>
    <property type="match status" value="1"/>
</dbReference>
<dbReference type="Gene3D" id="1.10.443.10">
    <property type="entry name" value="Intergrase catalytic core"/>
    <property type="match status" value="1"/>
</dbReference>
<comment type="similarity">
    <text evidence="1">Belongs to the 'phage' integrase family.</text>
</comment>
<evidence type="ECO:0000313" key="6">
    <source>
        <dbReference type="Proteomes" id="UP000283586"/>
    </source>
</evidence>
<dbReference type="GO" id="GO:0015074">
    <property type="term" value="P:DNA integration"/>
    <property type="evidence" value="ECO:0007669"/>
    <property type="project" value="InterPro"/>
</dbReference>
<dbReference type="InterPro" id="IPR010998">
    <property type="entry name" value="Integrase_recombinase_N"/>
</dbReference>
<evidence type="ECO:0000256" key="1">
    <source>
        <dbReference type="ARBA" id="ARBA00008857"/>
    </source>
</evidence>
<keyword evidence="2" id="KW-0238">DNA-binding</keyword>
<dbReference type="EMBL" id="QRQN01000003">
    <property type="protein sequence ID" value="RHN11168.1"/>
    <property type="molecule type" value="Genomic_DNA"/>
</dbReference>
<dbReference type="PROSITE" id="PS51898">
    <property type="entry name" value="TYR_RECOMBINASE"/>
    <property type="match status" value="1"/>
</dbReference>
<dbReference type="Proteomes" id="UP000283586">
    <property type="component" value="Unassembled WGS sequence"/>
</dbReference>
<accession>A0A3R6JH04</accession>
<evidence type="ECO:0000313" key="5">
    <source>
        <dbReference type="EMBL" id="RHN11168.1"/>
    </source>
</evidence>
<dbReference type="InterPro" id="IPR050090">
    <property type="entry name" value="Tyrosine_recombinase_XerCD"/>
</dbReference>
<dbReference type="RefSeq" id="WP_055306844.1">
    <property type="nucleotide sequence ID" value="NZ_QRQN01000003.1"/>
</dbReference>
<dbReference type="GO" id="GO:0006310">
    <property type="term" value="P:DNA recombination"/>
    <property type="evidence" value="ECO:0007669"/>
    <property type="project" value="UniProtKB-KW"/>
</dbReference>
<dbReference type="InterPro" id="IPR011010">
    <property type="entry name" value="DNA_brk_join_enz"/>
</dbReference>
<dbReference type="InterPro" id="IPR013762">
    <property type="entry name" value="Integrase-like_cat_sf"/>
</dbReference>
<reference evidence="5 6" key="1">
    <citation type="submission" date="2018-08" db="EMBL/GenBank/DDBJ databases">
        <title>A genome reference for cultivated species of the human gut microbiota.</title>
        <authorList>
            <person name="Zou Y."/>
            <person name="Xue W."/>
            <person name="Luo G."/>
        </authorList>
    </citation>
    <scope>NUCLEOTIDE SEQUENCE [LARGE SCALE GENOMIC DNA]</scope>
    <source>
        <strain evidence="5 6">AF31-21AC</strain>
    </source>
</reference>
<feature type="domain" description="Tyr recombinase" evidence="4">
    <location>
        <begin position="176"/>
        <end position="349"/>
    </location>
</feature>
<evidence type="ECO:0000256" key="2">
    <source>
        <dbReference type="ARBA" id="ARBA00023125"/>
    </source>
</evidence>
<organism evidence="5 6">
    <name type="scientific">Roseburia intestinalis</name>
    <dbReference type="NCBI Taxonomy" id="166486"/>
    <lineage>
        <taxon>Bacteria</taxon>
        <taxon>Bacillati</taxon>
        <taxon>Bacillota</taxon>
        <taxon>Clostridia</taxon>
        <taxon>Lachnospirales</taxon>
        <taxon>Lachnospiraceae</taxon>
        <taxon>Roseburia</taxon>
    </lineage>
</organism>
<comment type="caution">
    <text evidence="5">The sequence shown here is derived from an EMBL/GenBank/DDBJ whole genome shotgun (WGS) entry which is preliminary data.</text>
</comment>
<proteinExistence type="inferred from homology"/>
<dbReference type="AlphaFoldDB" id="A0A3R6JH04"/>
<dbReference type="Pfam" id="PF00589">
    <property type="entry name" value="Phage_integrase"/>
    <property type="match status" value="1"/>
</dbReference>
<keyword evidence="3" id="KW-0233">DNA recombination</keyword>